<dbReference type="AlphaFoldDB" id="A0A5S9NB66"/>
<dbReference type="EMBL" id="CACSAS010000001">
    <property type="protein sequence ID" value="CAA0087031.1"/>
    <property type="molecule type" value="Genomic_DNA"/>
</dbReference>
<accession>A0A5S9NB66</accession>
<sequence length="105" mass="11698">MSKQIPAYTRGPYTIEGAHPWFIKCQVGGIPDVLATVATVTYRPNAVLFHAAPDMLAELRRDLVFVREIKRLLIATKQRGTVQFQSAEMRETVLLATIAKAEGRS</sequence>
<evidence type="ECO:0000313" key="1">
    <source>
        <dbReference type="EMBL" id="CAA0087031.1"/>
    </source>
</evidence>
<reference evidence="1 2" key="1">
    <citation type="submission" date="2019-12" db="EMBL/GenBank/DDBJ databases">
        <authorList>
            <person name="Reyes-Prieto M."/>
        </authorList>
    </citation>
    <scope>NUCLEOTIDE SEQUENCE [LARGE SCALE GENOMIC DNA]</scope>
    <source>
        <strain evidence="1">HF14-78462</strain>
    </source>
</reference>
<gene>
    <name evidence="1" type="ORF">STARVERO_00364</name>
</gene>
<proteinExistence type="predicted"/>
<evidence type="ECO:0000313" key="2">
    <source>
        <dbReference type="Proteomes" id="UP000433050"/>
    </source>
</evidence>
<organism evidence="1 2">
    <name type="scientific">Starkeya nomas</name>
    <dbReference type="NCBI Taxonomy" id="2666134"/>
    <lineage>
        <taxon>Bacteria</taxon>
        <taxon>Pseudomonadati</taxon>
        <taxon>Pseudomonadota</taxon>
        <taxon>Alphaproteobacteria</taxon>
        <taxon>Hyphomicrobiales</taxon>
        <taxon>Xanthobacteraceae</taxon>
        <taxon>Starkeya</taxon>
    </lineage>
</organism>
<dbReference type="RefSeq" id="WP_159597710.1">
    <property type="nucleotide sequence ID" value="NZ_CACSAS010000001.1"/>
</dbReference>
<keyword evidence="2" id="KW-1185">Reference proteome</keyword>
<name>A0A5S9NB66_9HYPH</name>
<dbReference type="Proteomes" id="UP000433050">
    <property type="component" value="Unassembled WGS sequence"/>
</dbReference>
<protein>
    <submittedName>
        <fullName evidence="1">Uncharacterized protein</fullName>
    </submittedName>
</protein>